<proteinExistence type="predicted"/>
<name>A0ABR1CK35_NECAM</name>
<evidence type="ECO:0000256" key="2">
    <source>
        <dbReference type="ARBA" id="ARBA00022900"/>
    </source>
</evidence>
<evidence type="ECO:0000256" key="1">
    <source>
        <dbReference type="ARBA" id="ARBA00022690"/>
    </source>
</evidence>
<dbReference type="InterPro" id="IPR050098">
    <property type="entry name" value="TFPI/VKTCI-like"/>
</dbReference>
<gene>
    <name evidence="7" type="primary">Necator_chrII.g8045</name>
    <name evidence="7" type="ORF">RB195_020251</name>
</gene>
<feature type="domain" description="BPTI/Kunitz inhibitor" evidence="6">
    <location>
        <begin position="27"/>
        <end position="77"/>
    </location>
</feature>
<dbReference type="PANTHER" id="PTHR10083:SF374">
    <property type="entry name" value="BPTI_KUNITZ INHIBITOR DOMAIN-CONTAINING PROTEIN"/>
    <property type="match status" value="1"/>
</dbReference>
<dbReference type="Proteomes" id="UP001303046">
    <property type="component" value="Unassembled WGS sequence"/>
</dbReference>
<keyword evidence="1" id="KW-0646">Protease inhibitor</keyword>
<dbReference type="InterPro" id="IPR036880">
    <property type="entry name" value="Kunitz_BPTI_sf"/>
</dbReference>
<sequence length="104" mass="11914">MKFLLFLLLGLFAGASGLGYDRSGDICNMKEDGGPCKALMKRWRWDFEVGDCVEFKYGGCEGNQNKFETKEQCLERCGGNNRNGKKKGKKGRKIRKPRRKEKKE</sequence>
<feature type="signal peptide" evidence="5">
    <location>
        <begin position="1"/>
        <end position="17"/>
    </location>
</feature>
<dbReference type="InterPro" id="IPR020901">
    <property type="entry name" value="Prtase_inh_Kunz-CS"/>
</dbReference>
<keyword evidence="5" id="KW-0732">Signal</keyword>
<evidence type="ECO:0000313" key="7">
    <source>
        <dbReference type="EMBL" id="KAK6738038.1"/>
    </source>
</evidence>
<dbReference type="PROSITE" id="PS50279">
    <property type="entry name" value="BPTI_KUNITZ_2"/>
    <property type="match status" value="1"/>
</dbReference>
<dbReference type="Pfam" id="PF00014">
    <property type="entry name" value="Kunitz_BPTI"/>
    <property type="match status" value="1"/>
</dbReference>
<dbReference type="Gene3D" id="4.10.410.10">
    <property type="entry name" value="Pancreatic trypsin inhibitor Kunitz domain"/>
    <property type="match status" value="1"/>
</dbReference>
<protein>
    <recommendedName>
        <fullName evidence="6">BPTI/Kunitz inhibitor domain-containing protein</fullName>
    </recommendedName>
</protein>
<keyword evidence="3" id="KW-1015">Disulfide bond</keyword>
<dbReference type="InterPro" id="IPR002223">
    <property type="entry name" value="Kunitz_BPTI"/>
</dbReference>
<evidence type="ECO:0000313" key="8">
    <source>
        <dbReference type="Proteomes" id="UP001303046"/>
    </source>
</evidence>
<evidence type="ECO:0000256" key="5">
    <source>
        <dbReference type="SAM" id="SignalP"/>
    </source>
</evidence>
<feature type="chain" id="PRO_5046066681" description="BPTI/Kunitz inhibitor domain-containing protein" evidence="5">
    <location>
        <begin position="18"/>
        <end position="104"/>
    </location>
</feature>
<evidence type="ECO:0000256" key="4">
    <source>
        <dbReference type="SAM" id="MobiDB-lite"/>
    </source>
</evidence>
<dbReference type="PRINTS" id="PR00759">
    <property type="entry name" value="BASICPTASE"/>
</dbReference>
<dbReference type="EMBL" id="JAVFWL010000002">
    <property type="protein sequence ID" value="KAK6738038.1"/>
    <property type="molecule type" value="Genomic_DNA"/>
</dbReference>
<organism evidence="7 8">
    <name type="scientific">Necator americanus</name>
    <name type="common">Human hookworm</name>
    <dbReference type="NCBI Taxonomy" id="51031"/>
    <lineage>
        <taxon>Eukaryota</taxon>
        <taxon>Metazoa</taxon>
        <taxon>Ecdysozoa</taxon>
        <taxon>Nematoda</taxon>
        <taxon>Chromadorea</taxon>
        <taxon>Rhabditida</taxon>
        <taxon>Rhabditina</taxon>
        <taxon>Rhabditomorpha</taxon>
        <taxon>Strongyloidea</taxon>
        <taxon>Ancylostomatidae</taxon>
        <taxon>Bunostominae</taxon>
        <taxon>Necator</taxon>
    </lineage>
</organism>
<dbReference type="PANTHER" id="PTHR10083">
    <property type="entry name" value="KUNITZ-TYPE PROTEASE INHIBITOR-RELATED"/>
    <property type="match status" value="1"/>
</dbReference>
<dbReference type="SUPFAM" id="SSF57362">
    <property type="entry name" value="BPTI-like"/>
    <property type="match status" value="1"/>
</dbReference>
<feature type="compositionally biased region" description="Basic residues" evidence="4">
    <location>
        <begin position="83"/>
        <end position="104"/>
    </location>
</feature>
<feature type="region of interest" description="Disordered" evidence="4">
    <location>
        <begin position="76"/>
        <end position="104"/>
    </location>
</feature>
<comment type="caution">
    <text evidence="7">The sequence shown here is derived from an EMBL/GenBank/DDBJ whole genome shotgun (WGS) entry which is preliminary data.</text>
</comment>
<accession>A0ABR1CK35</accession>
<evidence type="ECO:0000259" key="6">
    <source>
        <dbReference type="PROSITE" id="PS50279"/>
    </source>
</evidence>
<dbReference type="PROSITE" id="PS00280">
    <property type="entry name" value="BPTI_KUNITZ_1"/>
    <property type="match status" value="1"/>
</dbReference>
<keyword evidence="2" id="KW-0722">Serine protease inhibitor</keyword>
<reference evidence="7 8" key="1">
    <citation type="submission" date="2023-08" db="EMBL/GenBank/DDBJ databases">
        <title>A Necator americanus chromosomal reference genome.</title>
        <authorList>
            <person name="Ilik V."/>
            <person name="Petrzelkova K.J."/>
            <person name="Pardy F."/>
            <person name="Fuh T."/>
            <person name="Niatou-Singa F.S."/>
            <person name="Gouil Q."/>
            <person name="Baker L."/>
            <person name="Ritchie M.E."/>
            <person name="Jex A.R."/>
            <person name="Gazzola D."/>
            <person name="Li H."/>
            <person name="Toshio Fujiwara R."/>
            <person name="Zhan B."/>
            <person name="Aroian R.V."/>
            <person name="Pafco B."/>
            <person name="Schwarz E.M."/>
        </authorList>
    </citation>
    <scope>NUCLEOTIDE SEQUENCE [LARGE SCALE GENOMIC DNA]</scope>
    <source>
        <strain evidence="7 8">Aroian</strain>
        <tissue evidence="7">Whole animal</tissue>
    </source>
</reference>
<keyword evidence="8" id="KW-1185">Reference proteome</keyword>
<evidence type="ECO:0000256" key="3">
    <source>
        <dbReference type="ARBA" id="ARBA00023157"/>
    </source>
</evidence>
<dbReference type="SMART" id="SM00131">
    <property type="entry name" value="KU"/>
    <property type="match status" value="1"/>
</dbReference>